<evidence type="ECO:0000256" key="2">
    <source>
        <dbReference type="ARBA" id="ARBA00006411"/>
    </source>
</evidence>
<dbReference type="Proteomes" id="UP000199690">
    <property type="component" value="Unassembled WGS sequence"/>
</dbReference>
<evidence type="ECO:0000313" key="6">
    <source>
        <dbReference type="EMBL" id="SFF11373.1"/>
    </source>
</evidence>
<dbReference type="AlphaFoldDB" id="A0A1H5XTU3"/>
<keyword evidence="3" id="KW-0963">Cytoplasm</keyword>
<evidence type="ECO:0000256" key="3">
    <source>
        <dbReference type="ARBA" id="ARBA00022490"/>
    </source>
</evidence>
<dbReference type="SMR" id="A0A1H5XTU3"/>
<organism evidence="5 8">
    <name type="scientific">Saccharopolyspora kobensis</name>
    <dbReference type="NCBI Taxonomy" id="146035"/>
    <lineage>
        <taxon>Bacteria</taxon>
        <taxon>Bacillati</taxon>
        <taxon>Actinomycetota</taxon>
        <taxon>Actinomycetes</taxon>
        <taxon>Pseudonocardiales</taxon>
        <taxon>Pseudonocardiaceae</taxon>
        <taxon>Saccharopolyspora</taxon>
    </lineage>
</organism>
<comment type="similarity">
    <text evidence="2">Belongs to the EspG family.</text>
</comment>
<dbReference type="InterPro" id="IPR025734">
    <property type="entry name" value="EspG"/>
</dbReference>
<accession>A0A1H5XTU3</accession>
<evidence type="ECO:0000313" key="8">
    <source>
        <dbReference type="Proteomes" id="UP000236729"/>
    </source>
</evidence>
<evidence type="ECO:0000313" key="5">
    <source>
        <dbReference type="EMBL" id="SEG15154.1"/>
    </source>
</evidence>
<evidence type="ECO:0000256" key="4">
    <source>
        <dbReference type="ARBA" id="ARBA00023186"/>
    </source>
</evidence>
<dbReference type="Pfam" id="PF14011">
    <property type="entry name" value="ESX-1_EspG"/>
    <property type="match status" value="1"/>
</dbReference>
<dbReference type="Proteomes" id="UP000236729">
    <property type="component" value="Unassembled WGS sequence"/>
</dbReference>
<comment type="subcellular location">
    <subcellularLocation>
        <location evidence="1">Cytoplasm</location>
    </subcellularLocation>
</comment>
<dbReference type="RefSeq" id="WP_093358165.1">
    <property type="nucleotide sequence ID" value="NZ_FNVB01000002.1"/>
</dbReference>
<gene>
    <name evidence="5" type="ORF">SAMN02982929_01639</name>
    <name evidence="6" type="ORF">SAMN05216506_119103</name>
</gene>
<evidence type="ECO:0000313" key="7">
    <source>
        <dbReference type="Proteomes" id="UP000199690"/>
    </source>
</evidence>
<keyword evidence="4" id="KW-0143">Chaperone</keyword>
<protein>
    <submittedName>
        <fullName evidence="5">EspG family protein</fullName>
    </submittedName>
</protein>
<sequence>MTTASARRAPAPIEFGQVELDLLSTHAGVPLPFPLRVPSFGRIAGEREVLLATAGHTLRLRGFADEDGPAGAAGELVTALRQHRGTVDLVLVDETGVTAVVAIVYRSWALICVQRLDNDPAQPVRIHRVAADALTDALLDLIPDVAPARTMPITLPERAVATAGQLVGEIEDDREKEQRLRALVRDCGGDPNALDQLAGLLAVLTGRGQVGATRRGAGESTRAGAELSWLDGPRGRVRVVPAKHGWVSVNPMRPNDVRFAVEDLARIAREPR</sequence>
<dbReference type="EMBL" id="FOME01000019">
    <property type="protein sequence ID" value="SFF11373.1"/>
    <property type="molecule type" value="Genomic_DNA"/>
</dbReference>
<name>A0A1H5XTU3_9PSEU</name>
<dbReference type="EMBL" id="FNVB01000002">
    <property type="protein sequence ID" value="SEG15154.1"/>
    <property type="molecule type" value="Genomic_DNA"/>
</dbReference>
<proteinExistence type="inferred from homology"/>
<reference evidence="5" key="2">
    <citation type="submission" date="2016-10" db="EMBL/GenBank/DDBJ databases">
        <authorList>
            <person name="de Groot N.N."/>
        </authorList>
    </citation>
    <scope>NUCLEOTIDE SEQUENCE [LARGE SCALE GENOMIC DNA]</scope>
    <source>
        <strain evidence="5">ATCC 20501</strain>
    </source>
</reference>
<evidence type="ECO:0000256" key="1">
    <source>
        <dbReference type="ARBA" id="ARBA00004496"/>
    </source>
</evidence>
<reference evidence="7 8" key="1">
    <citation type="submission" date="2016-10" db="EMBL/GenBank/DDBJ databases">
        <authorList>
            <person name="Varghese N."/>
            <person name="Submissions S."/>
        </authorList>
    </citation>
    <scope>NUCLEOTIDE SEQUENCE [LARGE SCALE GENOMIC DNA]</scope>
    <source>
        <strain evidence="8">ATCC 20501</strain>
        <strain evidence="6 7">CGMCC 4.3529</strain>
    </source>
</reference>
<accession>A0A1I2G2P4</accession>
<keyword evidence="7" id="KW-1185">Reference proteome</keyword>